<dbReference type="EMBL" id="QGML01000622">
    <property type="protein sequence ID" value="TVY91185.1"/>
    <property type="molecule type" value="Genomic_DNA"/>
</dbReference>
<protein>
    <recommendedName>
        <fullName evidence="4">F-box domain-containing protein</fullName>
    </recommendedName>
</protein>
<sequence>MSINSLSTELLQKIYEYTNIQDALHLAQTSKKHYRTLLGRRMPILEQAMHNSYGPLPELVKLVLSKEPEKSRRPMGTEFRRTNMVERILEVEDKPNLTLELMKKMVEYGKVAEKWVELYPRLRWRFGSHHRRLLRSHERLRVHRAVYNYWTYTNLFHDQAYTQFDPDFPNTPDDLRMRLVRTFSENAVHDLSELVYHIKLAVELDLFPSNRTVQDYHGMPLRSLDKLAWGEEGPRYWRLFNSILKLSPASFIHLIEHTNTKSERAEFIAAQGEHFRHTPATLNECLFQHANSAHINCGLYSVEQCLPSVHIDRRTLQEDVARWTCAWGIVERSEDEDREIGKRRKEKSGTHHLDTPRAPEEL</sequence>
<dbReference type="AlphaFoldDB" id="A0A559MDY8"/>
<evidence type="ECO:0000313" key="3">
    <source>
        <dbReference type="Proteomes" id="UP000315522"/>
    </source>
</evidence>
<comment type="caution">
    <text evidence="2">The sequence shown here is derived from an EMBL/GenBank/DDBJ whole genome shotgun (WGS) entry which is preliminary data.</text>
</comment>
<feature type="compositionally biased region" description="Basic and acidic residues" evidence="1">
    <location>
        <begin position="347"/>
        <end position="362"/>
    </location>
</feature>
<dbReference type="Proteomes" id="UP000315522">
    <property type="component" value="Unassembled WGS sequence"/>
</dbReference>
<keyword evidence="3" id="KW-1185">Reference proteome</keyword>
<evidence type="ECO:0000313" key="2">
    <source>
        <dbReference type="EMBL" id="TVY91185.1"/>
    </source>
</evidence>
<reference evidence="2 3" key="1">
    <citation type="submission" date="2018-05" db="EMBL/GenBank/DDBJ databases">
        <title>Genome sequencing and assembly of the regulated plant pathogen Lachnellula willkommii and related sister species for the development of diagnostic species identification markers.</title>
        <authorList>
            <person name="Giroux E."/>
            <person name="Bilodeau G."/>
        </authorList>
    </citation>
    <scope>NUCLEOTIDE SEQUENCE [LARGE SCALE GENOMIC DNA]</scope>
    <source>
        <strain evidence="2 3">CBS 172.35</strain>
    </source>
</reference>
<name>A0A559MDY8_9HELO</name>
<organism evidence="2 3">
    <name type="scientific">Lachnellula willkommii</name>
    <dbReference type="NCBI Taxonomy" id="215461"/>
    <lineage>
        <taxon>Eukaryota</taxon>
        <taxon>Fungi</taxon>
        <taxon>Dikarya</taxon>
        <taxon>Ascomycota</taxon>
        <taxon>Pezizomycotina</taxon>
        <taxon>Leotiomycetes</taxon>
        <taxon>Helotiales</taxon>
        <taxon>Lachnaceae</taxon>
        <taxon>Lachnellula</taxon>
    </lineage>
</organism>
<evidence type="ECO:0008006" key="4">
    <source>
        <dbReference type="Google" id="ProtNLM"/>
    </source>
</evidence>
<gene>
    <name evidence="2" type="ORF">LAWI1_G005016</name>
</gene>
<feature type="region of interest" description="Disordered" evidence="1">
    <location>
        <begin position="334"/>
        <end position="362"/>
    </location>
</feature>
<proteinExistence type="predicted"/>
<evidence type="ECO:0000256" key="1">
    <source>
        <dbReference type="SAM" id="MobiDB-lite"/>
    </source>
</evidence>
<accession>A0A559MDY8</accession>